<dbReference type="EMBL" id="NISJ01000003">
    <property type="protein sequence ID" value="OWQ98371.1"/>
    <property type="molecule type" value="Genomic_DNA"/>
</dbReference>
<sequence length="181" mass="19722">MTMLGLVIKGSVPLPTASRTDLKAMRYLASLMHSRARHDLLNTVGLLGNSLYLETPGILVRATACAAPLFLGEMEVEAVATGHPVLLLRHSSDRLAADLKVDIVLPGDGDLAWFLDYQLFRGLAGDSWLVPSDHGPSIQLMRHGLFLSEQAPYSDEWDRNAGLERASAHLGAHLSGGWSWR</sequence>
<organism evidence="1 2">
    <name type="scientific">Sphingopyxis witflariensis</name>
    <dbReference type="NCBI Taxonomy" id="173675"/>
    <lineage>
        <taxon>Bacteria</taxon>
        <taxon>Pseudomonadati</taxon>
        <taxon>Pseudomonadota</taxon>
        <taxon>Alphaproteobacteria</taxon>
        <taxon>Sphingomonadales</taxon>
        <taxon>Sphingomonadaceae</taxon>
        <taxon>Sphingopyxis</taxon>
    </lineage>
</organism>
<proteinExistence type="predicted"/>
<evidence type="ECO:0000313" key="1">
    <source>
        <dbReference type="EMBL" id="OWQ98371.1"/>
    </source>
</evidence>
<dbReference type="OrthoDB" id="7449456at2"/>
<accession>A0A246JYV7</accession>
<evidence type="ECO:0000313" key="2">
    <source>
        <dbReference type="Proteomes" id="UP000197097"/>
    </source>
</evidence>
<dbReference type="AlphaFoldDB" id="A0A246JYV7"/>
<keyword evidence="2" id="KW-1185">Reference proteome</keyword>
<dbReference type="RefSeq" id="WP_088472146.1">
    <property type="nucleotide sequence ID" value="NZ_NISJ01000003.1"/>
</dbReference>
<dbReference type="Proteomes" id="UP000197097">
    <property type="component" value="Unassembled WGS sequence"/>
</dbReference>
<comment type="caution">
    <text evidence="1">The sequence shown here is derived from an EMBL/GenBank/DDBJ whole genome shotgun (WGS) entry which is preliminary data.</text>
</comment>
<gene>
    <name evidence="1" type="ORF">CDQ91_07715</name>
</gene>
<name>A0A246JYV7_9SPHN</name>
<reference evidence="1 2" key="1">
    <citation type="journal article" date="2002" name="Int. J. Syst. Evol. Microbiol.">
        <title>Sphingopyxis witflariensis sp. nov., isolated from activated sludge.</title>
        <authorList>
            <person name="Kampfer P."/>
            <person name="Witzenberger R."/>
            <person name="Denner E.B."/>
            <person name="Busse H.J."/>
            <person name="Neef A."/>
        </authorList>
    </citation>
    <scope>NUCLEOTIDE SEQUENCE [LARGE SCALE GENOMIC DNA]</scope>
    <source>
        <strain evidence="1 2">DSM 14551</strain>
    </source>
</reference>
<protein>
    <submittedName>
        <fullName evidence="1">Uncharacterized protein</fullName>
    </submittedName>
</protein>